<name>A0A0W8E896_9ZZZZ</name>
<dbReference type="InterPro" id="IPR054055">
    <property type="entry name" value="YpzH"/>
</dbReference>
<accession>A0A0W8E896</accession>
<proteinExistence type="predicted"/>
<sequence length="64" mass="7082">MNTGLNEYILAIITCDMDKVKSGGCPVFLASDQEEKEKLSLLLARILGGIVHDLENGIYFICKH</sequence>
<comment type="caution">
    <text evidence="1">The sequence shown here is derived from an EMBL/GenBank/DDBJ whole genome shotgun (WGS) entry which is preliminary data.</text>
</comment>
<gene>
    <name evidence="1" type="ORF">ASZ90_017798</name>
</gene>
<organism evidence="1">
    <name type="scientific">hydrocarbon metagenome</name>
    <dbReference type="NCBI Taxonomy" id="938273"/>
    <lineage>
        <taxon>unclassified sequences</taxon>
        <taxon>metagenomes</taxon>
        <taxon>ecological metagenomes</taxon>
    </lineage>
</organism>
<reference evidence="1" key="1">
    <citation type="journal article" date="2015" name="Proc. Natl. Acad. Sci. U.S.A.">
        <title>Networks of energetic and metabolic interactions define dynamics in microbial communities.</title>
        <authorList>
            <person name="Embree M."/>
            <person name="Liu J.K."/>
            <person name="Al-Bassam M.M."/>
            <person name="Zengler K."/>
        </authorList>
    </citation>
    <scope>NUCLEOTIDE SEQUENCE</scope>
</reference>
<dbReference type="AlphaFoldDB" id="A0A0W8E896"/>
<dbReference type="Pfam" id="PF21835">
    <property type="entry name" value="YIEGIA_cap"/>
    <property type="match status" value="1"/>
</dbReference>
<evidence type="ECO:0000313" key="1">
    <source>
        <dbReference type="EMBL" id="KUG04659.1"/>
    </source>
</evidence>
<dbReference type="EMBL" id="LNQE01001842">
    <property type="protein sequence ID" value="KUG04659.1"/>
    <property type="molecule type" value="Genomic_DNA"/>
</dbReference>
<protein>
    <submittedName>
        <fullName evidence="1">Uncharacterized protein</fullName>
    </submittedName>
</protein>